<dbReference type="PANTHER" id="PTHR43215">
    <property type="entry name" value="RADIAL SPOKE HEAD 1 HOMOLOG"/>
    <property type="match status" value="1"/>
</dbReference>
<comment type="caution">
    <text evidence="3">The sequence shown here is derived from an EMBL/GenBank/DDBJ whole genome shotgun (WGS) entry which is preliminary data.</text>
</comment>
<feature type="signal peptide" evidence="2">
    <location>
        <begin position="1"/>
        <end position="22"/>
    </location>
</feature>
<gene>
    <name evidence="3" type="ORF">IPJ48_01935</name>
</gene>
<sequence>MQPLRKTAPLLLLLAAMPTLCAAGPMRQYNSELGEAVRLVKSGALKDAVAQIEKNNAGADKDILYFFEKGELFSLGSNYTASRDTWLKGDEIIQAWENDIRNNSSRLSGDIGSYLISDKTRRYEGQDYEKVLLSTRLTLDHIMLGNFEHARIEMKKTYEREKLIEAFREKEYEALKAEAEKQETGSIARLDGYPMEEIDTAEVRELKNGFQNAFAHYLAGYFFEVTDEPSLAEPGYRNALQLAPGKAIIQSALDGVGKARPDPGETDVLFVIESGFAPSIDSLNIPIPIPRRNGLIITPLSFPVIKSSSPVPVPTSLSVAGRQLPVETLTNTDTMARRQLKDQMPSIILRSVIRSGFKSVVQDQANKAHWIAGLVANVVAVTTEQADDRNWRTLPERISVARTRLPQGRHVIEFQTSAGSYRTEADIAGRFTIVPIRITGDAVYVGQPNLASGKAPDFVAEKAILPSGAGLPVPGPTPAVPAVAAPSTPAAMANVPPAASAQSGEPARAALATQPPAASGKRVTAGDTTYIGDFSFAQAGGRANGQGVVEWRNGDRFEGRLENGLRQGKGRFTSQANGFSYEGEMKDDEFHGQGTYTSENGTRYEGNWKNGVKDGQGKLTFPDGDFWEGLFSNDQRTEQGKMTFVGKTIAKPAAEAAPDGKP</sequence>
<dbReference type="EMBL" id="JADJNC010000003">
    <property type="protein sequence ID" value="MBK7421942.1"/>
    <property type="molecule type" value="Genomic_DNA"/>
</dbReference>
<organism evidence="3 4">
    <name type="scientific">Candidatus Propionivibrio dominans</name>
    <dbReference type="NCBI Taxonomy" id="2954373"/>
    <lineage>
        <taxon>Bacteria</taxon>
        <taxon>Pseudomonadati</taxon>
        <taxon>Pseudomonadota</taxon>
        <taxon>Betaproteobacteria</taxon>
        <taxon>Rhodocyclales</taxon>
        <taxon>Rhodocyclaceae</taxon>
        <taxon>Propionivibrio</taxon>
    </lineage>
</organism>
<dbReference type="Proteomes" id="UP000886602">
    <property type="component" value="Unassembled WGS sequence"/>
</dbReference>
<evidence type="ECO:0000313" key="4">
    <source>
        <dbReference type="Proteomes" id="UP000886602"/>
    </source>
</evidence>
<feature type="chain" id="PRO_5038714437" description="MORN repeat-containing protein" evidence="2">
    <location>
        <begin position="23"/>
        <end position="662"/>
    </location>
</feature>
<name>A0A9D7F4M0_9RHOO</name>
<protein>
    <recommendedName>
        <fullName evidence="5">MORN repeat-containing protein</fullName>
    </recommendedName>
</protein>
<accession>A0A9D7F4M0</accession>
<dbReference type="AlphaFoldDB" id="A0A9D7F4M0"/>
<dbReference type="SUPFAM" id="SSF82185">
    <property type="entry name" value="Histone H3 K4-specific methyltransferase SET7/9 N-terminal domain"/>
    <property type="match status" value="1"/>
</dbReference>
<keyword evidence="1" id="KW-0677">Repeat</keyword>
<dbReference type="Pfam" id="PF02493">
    <property type="entry name" value="MORN"/>
    <property type="match status" value="5"/>
</dbReference>
<reference evidence="3" key="1">
    <citation type="submission" date="2020-10" db="EMBL/GenBank/DDBJ databases">
        <title>Connecting structure to function with the recovery of over 1000 high-quality activated sludge metagenome-assembled genomes encoding full-length rRNA genes using long-read sequencing.</title>
        <authorList>
            <person name="Singleton C.M."/>
            <person name="Petriglieri F."/>
            <person name="Kristensen J.M."/>
            <person name="Kirkegaard R.H."/>
            <person name="Michaelsen T.Y."/>
            <person name="Andersen M.H."/>
            <person name="Karst S.M."/>
            <person name="Dueholm M.S."/>
            <person name="Nielsen P.H."/>
            <person name="Albertsen M."/>
        </authorList>
    </citation>
    <scope>NUCLEOTIDE SEQUENCE</scope>
    <source>
        <strain evidence="3">EsbW_18-Q3-R4-48_MAXAC.044</strain>
    </source>
</reference>
<dbReference type="PANTHER" id="PTHR43215:SF14">
    <property type="entry name" value="RADIAL SPOKE HEAD 1 HOMOLOG"/>
    <property type="match status" value="1"/>
</dbReference>
<dbReference type="Gene3D" id="2.20.110.10">
    <property type="entry name" value="Histone H3 K4-specific methyltransferase SET7/9 N-terminal domain"/>
    <property type="match status" value="2"/>
</dbReference>
<evidence type="ECO:0000256" key="1">
    <source>
        <dbReference type="ARBA" id="ARBA00022737"/>
    </source>
</evidence>
<evidence type="ECO:0000313" key="3">
    <source>
        <dbReference type="EMBL" id="MBK7421942.1"/>
    </source>
</evidence>
<dbReference type="SMART" id="SM00698">
    <property type="entry name" value="MORN"/>
    <property type="match status" value="5"/>
</dbReference>
<proteinExistence type="predicted"/>
<evidence type="ECO:0008006" key="5">
    <source>
        <dbReference type="Google" id="ProtNLM"/>
    </source>
</evidence>
<dbReference type="InterPro" id="IPR003409">
    <property type="entry name" value="MORN"/>
</dbReference>
<keyword evidence="2" id="KW-0732">Signal</keyword>
<evidence type="ECO:0000256" key="2">
    <source>
        <dbReference type="SAM" id="SignalP"/>
    </source>
</evidence>